<protein>
    <submittedName>
        <fullName evidence="1">Si:ch211-158m24.12</fullName>
    </submittedName>
</protein>
<proteinExistence type="predicted"/>
<dbReference type="Ensembl" id="ENSSPAT00000003144.1">
    <property type="protein sequence ID" value="ENSSPAP00000003096.1"/>
    <property type="gene ID" value="ENSSPAG00000002366.1"/>
</dbReference>
<accession>A0A3B4Z6Y6</accession>
<sequence length="89" mass="9988">MLNLPEPGHFLELLLATLHGQVLSLIQTVLQVLDCDLQVLLHPLQHFLLPELHHPPHPGPGRSQTPASSWCSEGWCSEYLRKLVIINIS</sequence>
<organism evidence="1">
    <name type="scientific">Stegastes partitus</name>
    <name type="common">bicolor damselfish</name>
    <dbReference type="NCBI Taxonomy" id="144197"/>
    <lineage>
        <taxon>Eukaryota</taxon>
        <taxon>Metazoa</taxon>
        <taxon>Chordata</taxon>
        <taxon>Craniata</taxon>
        <taxon>Vertebrata</taxon>
        <taxon>Euteleostomi</taxon>
        <taxon>Actinopterygii</taxon>
        <taxon>Neopterygii</taxon>
        <taxon>Teleostei</taxon>
        <taxon>Neoteleostei</taxon>
        <taxon>Acanthomorphata</taxon>
        <taxon>Ovalentaria</taxon>
        <taxon>Pomacentridae</taxon>
        <taxon>Stegastes</taxon>
    </lineage>
</organism>
<dbReference type="GeneTree" id="ENSGT00990000203721"/>
<reference evidence="1" key="1">
    <citation type="submission" date="2023-09" db="UniProtKB">
        <authorList>
            <consortium name="Ensembl"/>
        </authorList>
    </citation>
    <scope>IDENTIFICATION</scope>
</reference>
<dbReference type="AlphaFoldDB" id="A0A3B4Z6Y6"/>
<name>A0A3B4Z6Y6_9TELE</name>
<evidence type="ECO:0000313" key="1">
    <source>
        <dbReference type="Ensembl" id="ENSSPAP00000003096.1"/>
    </source>
</evidence>